<dbReference type="PANTHER" id="PTHR32303:SF10">
    <property type="entry name" value="OUTER MEMBRANE PROTEIN ASSEMBLY FACTOR BAMB"/>
    <property type="match status" value="1"/>
</dbReference>
<dbReference type="AlphaFoldDB" id="A0A2N1N0H1"/>
<dbReference type="GO" id="GO:0016491">
    <property type="term" value="F:oxidoreductase activity"/>
    <property type="evidence" value="ECO:0007669"/>
    <property type="project" value="UniProtKB-KW"/>
</dbReference>
<reference evidence="5 6" key="2">
    <citation type="submission" date="2017-10" db="EMBL/GenBank/DDBJ databases">
        <title>Extensive intraspecific genome diversity in a model arbuscular mycorrhizal fungus.</title>
        <authorList>
            <person name="Chen E.C.H."/>
            <person name="Morin E."/>
            <person name="Baudet D."/>
            <person name="Noel J."/>
            <person name="Ndikumana S."/>
            <person name="Charron P."/>
            <person name="St-Onge C."/>
            <person name="Giorgi J."/>
            <person name="Grigoriev I.V."/>
            <person name="Roux C."/>
            <person name="Martin F.M."/>
            <person name="Corradi N."/>
        </authorList>
    </citation>
    <scope>NUCLEOTIDE SEQUENCE [LARGE SCALE GENOMIC DNA]</scope>
    <source>
        <strain evidence="5 6">C2</strain>
    </source>
</reference>
<dbReference type="InterPro" id="IPR015943">
    <property type="entry name" value="WD40/YVTN_repeat-like_dom_sf"/>
</dbReference>
<comment type="caution">
    <text evidence="5">The sequence shown here is derived from an EMBL/GenBank/DDBJ whole genome shotgun (WGS) entry which is preliminary data.</text>
</comment>
<evidence type="ECO:0000259" key="4">
    <source>
        <dbReference type="Pfam" id="PF13360"/>
    </source>
</evidence>
<dbReference type="EMBL" id="LLXL01000968">
    <property type="protein sequence ID" value="PKK67376.1"/>
    <property type="molecule type" value="Genomic_DNA"/>
</dbReference>
<evidence type="ECO:0000256" key="3">
    <source>
        <dbReference type="ARBA" id="ARBA00023002"/>
    </source>
</evidence>
<dbReference type="Gene3D" id="2.140.10.10">
    <property type="entry name" value="Quinoprotein alcohol dehydrogenase-like superfamily"/>
    <property type="match status" value="1"/>
</dbReference>
<dbReference type="VEuPathDB" id="FungiDB:RhiirFUN_015176"/>
<evidence type="ECO:0000256" key="1">
    <source>
        <dbReference type="ARBA" id="ARBA00001931"/>
    </source>
</evidence>
<dbReference type="InterPro" id="IPR018391">
    <property type="entry name" value="PQQ_b-propeller_rpt"/>
</dbReference>
<dbReference type="InterPro" id="IPR011047">
    <property type="entry name" value="Quinoprotein_ADH-like_sf"/>
</dbReference>
<sequence>MQYGDLLIRLKNSRKCCKLYYDATTPEKKSACHDPNNFLDSILALDIEKGDVKWQPQSGITWSLNAATGEIIWLVASGPGNRDGMENDISYHNRTVEEKRKSRSITYGGAIVAIDIITDWLSFGGTGENNINNNRNSDAEKIISPKNVGSLKVKFIIPVENPRAISRTTLAIDPKEKLIVFGTQNISGGSGFIIAIDLYGKLVWRTLIDEHPYAVITQSPTIFDNAVYIGVSSAEEGAASTVPGYVCCSFRGSFAKLDLKTGKVIWRTFMVPDNYGRPDLYSGNAVWGSAPAIDPIKKLVYIATGNNYEIPENVTNCITNATTPEQKSACHDPNNFLDAILALDIEKGNVKWVTRLSSFDSWTVACLSGTNPQNCPDPAGPDYATAKSGITWALNAATGKIIWFVESGPGGGSMFGSATGGKAYVFTKPSPKSQPATFGGAIVSIDILTGEILWQTANPTQAKGVAPVSYSNGVVWYGSNDDNGHLFALDAENGNILLDFVTGGTVACGPSIVNGIVYAGSGYERFGGGVNNTKVFALSH</sequence>
<dbReference type="VEuPathDB" id="FungiDB:RhiirA1_538952"/>
<reference evidence="5 6" key="1">
    <citation type="submission" date="2016-04" db="EMBL/GenBank/DDBJ databases">
        <title>Genome analyses suggest a sexual origin of heterokaryosis in a supposedly ancient asexual fungus.</title>
        <authorList>
            <person name="Ropars J."/>
            <person name="Sedzielewska K."/>
            <person name="Noel J."/>
            <person name="Charron P."/>
            <person name="Farinelli L."/>
            <person name="Marton T."/>
            <person name="Kruger M."/>
            <person name="Pelin A."/>
            <person name="Brachmann A."/>
            <person name="Corradi N."/>
        </authorList>
    </citation>
    <scope>NUCLEOTIDE SEQUENCE [LARGE SCALE GENOMIC DNA]</scope>
    <source>
        <strain evidence="5 6">C2</strain>
    </source>
</reference>
<dbReference type="Proteomes" id="UP000233469">
    <property type="component" value="Unassembled WGS sequence"/>
</dbReference>
<dbReference type="Gene3D" id="2.130.10.10">
    <property type="entry name" value="YVTN repeat-like/Quinoprotein amine dehydrogenase"/>
    <property type="match status" value="1"/>
</dbReference>
<accession>A0A2N1N0H1</accession>
<evidence type="ECO:0000256" key="2">
    <source>
        <dbReference type="ARBA" id="ARBA00008156"/>
    </source>
</evidence>
<dbReference type="PANTHER" id="PTHR32303">
    <property type="entry name" value="QUINOPROTEIN ALCOHOL DEHYDROGENASE (CYTOCHROME C)"/>
    <property type="match status" value="1"/>
</dbReference>
<gene>
    <name evidence="5" type="ORF">RhiirC2_867823</name>
</gene>
<protein>
    <submittedName>
        <fullName evidence="5">Quino protein alcohol dehydrogenase-like protein</fullName>
    </submittedName>
</protein>
<dbReference type="VEuPathDB" id="FungiDB:RhiirFUN_015177"/>
<dbReference type="VEuPathDB" id="FungiDB:RhiirA1_538951"/>
<comment type="cofactor">
    <cofactor evidence="1">
        <name>pyrroloquinoline quinone</name>
        <dbReference type="ChEBI" id="CHEBI:58442"/>
    </cofactor>
</comment>
<dbReference type="VEuPathDB" id="FungiDB:FUN_018757"/>
<evidence type="ECO:0000313" key="6">
    <source>
        <dbReference type="Proteomes" id="UP000233469"/>
    </source>
</evidence>
<organism evidence="5 6">
    <name type="scientific">Rhizophagus irregularis</name>
    <dbReference type="NCBI Taxonomy" id="588596"/>
    <lineage>
        <taxon>Eukaryota</taxon>
        <taxon>Fungi</taxon>
        <taxon>Fungi incertae sedis</taxon>
        <taxon>Mucoromycota</taxon>
        <taxon>Glomeromycotina</taxon>
        <taxon>Glomeromycetes</taxon>
        <taxon>Glomerales</taxon>
        <taxon>Glomeraceae</taxon>
        <taxon>Rhizophagus</taxon>
    </lineage>
</organism>
<keyword evidence="3" id="KW-0560">Oxidoreductase</keyword>
<proteinExistence type="inferred from homology"/>
<dbReference type="Pfam" id="PF13360">
    <property type="entry name" value="PQQ_2"/>
    <property type="match status" value="1"/>
</dbReference>
<feature type="domain" description="Pyrrolo-quinoline quinone repeat" evidence="4">
    <location>
        <begin position="393"/>
        <end position="497"/>
    </location>
</feature>
<name>A0A2N1N0H1_9GLOM</name>
<dbReference type="SUPFAM" id="SSF50998">
    <property type="entry name" value="Quinoprotein alcohol dehydrogenase-like"/>
    <property type="match status" value="2"/>
</dbReference>
<dbReference type="InterPro" id="IPR002372">
    <property type="entry name" value="PQQ_rpt_dom"/>
</dbReference>
<evidence type="ECO:0000313" key="5">
    <source>
        <dbReference type="EMBL" id="PKK67376.1"/>
    </source>
</evidence>
<dbReference type="SMART" id="SM00564">
    <property type="entry name" value="PQQ"/>
    <property type="match status" value="6"/>
</dbReference>
<comment type="similarity">
    <text evidence="2">Belongs to the bacterial PQQ dehydrogenase family.</text>
</comment>